<feature type="coiled-coil region" evidence="7">
    <location>
        <begin position="657"/>
        <end position="737"/>
    </location>
</feature>
<dbReference type="InterPro" id="IPR022642">
    <property type="entry name" value="CheR_C"/>
</dbReference>
<accession>A0A841RAA4</accession>
<dbReference type="GO" id="GO:0000156">
    <property type="term" value="F:phosphorelay response regulator activity"/>
    <property type="evidence" value="ECO:0007669"/>
    <property type="project" value="InterPro"/>
</dbReference>
<dbReference type="GO" id="GO:0032259">
    <property type="term" value="P:methylation"/>
    <property type="evidence" value="ECO:0007669"/>
    <property type="project" value="UniProtKB-KW"/>
</dbReference>
<proteinExistence type="predicted"/>
<dbReference type="GO" id="GO:0008983">
    <property type="term" value="F:protein-glutamate O-methyltransferase activity"/>
    <property type="evidence" value="ECO:0007669"/>
    <property type="project" value="UniProtKB-EC"/>
</dbReference>
<dbReference type="InterPro" id="IPR035965">
    <property type="entry name" value="PAS-like_dom_sf"/>
</dbReference>
<dbReference type="AlphaFoldDB" id="A0A841RAA4"/>
<dbReference type="PROSITE" id="PS50122">
    <property type="entry name" value="CHEB"/>
    <property type="match status" value="1"/>
</dbReference>
<dbReference type="SUPFAM" id="SSF47757">
    <property type="entry name" value="Chemotaxis receptor methyltransferase CheR, N-terminal domain"/>
    <property type="match status" value="1"/>
</dbReference>
<keyword evidence="6 11" id="KW-0378">Hydrolase</keyword>
<dbReference type="Proteomes" id="UP000587760">
    <property type="component" value="Unassembled WGS sequence"/>
</dbReference>
<dbReference type="InterPro" id="IPR022641">
    <property type="entry name" value="CheR_N"/>
</dbReference>
<dbReference type="Gene3D" id="3.40.50.150">
    <property type="entry name" value="Vaccinia Virus protein VP39"/>
    <property type="match status" value="1"/>
</dbReference>
<keyword evidence="5" id="KW-0949">S-adenosyl-L-methionine</keyword>
<dbReference type="GO" id="GO:0006935">
    <property type="term" value="P:chemotaxis"/>
    <property type="evidence" value="ECO:0007669"/>
    <property type="project" value="UniProtKB-UniRule"/>
</dbReference>
<gene>
    <name evidence="11" type="ORF">HNR50_001835</name>
</gene>
<dbReference type="SUPFAM" id="SSF55785">
    <property type="entry name" value="PYP-like sensor domain (PAS domain)"/>
    <property type="match status" value="2"/>
</dbReference>
<evidence type="ECO:0000313" key="12">
    <source>
        <dbReference type="Proteomes" id="UP000587760"/>
    </source>
</evidence>
<evidence type="ECO:0000259" key="10">
    <source>
        <dbReference type="PROSITE" id="PS50123"/>
    </source>
</evidence>
<comment type="caution">
    <text evidence="11">The sequence shown here is derived from an EMBL/GenBank/DDBJ whole genome shotgun (WGS) entry which is preliminary data.</text>
</comment>
<feature type="domain" description="CheR-type methyltransferase" evidence="10">
    <location>
        <begin position="209"/>
        <end position="481"/>
    </location>
</feature>
<dbReference type="PROSITE" id="PS50112">
    <property type="entry name" value="PAS"/>
    <property type="match status" value="1"/>
</dbReference>
<dbReference type="GO" id="GO:0005737">
    <property type="term" value="C:cytoplasm"/>
    <property type="evidence" value="ECO:0007669"/>
    <property type="project" value="InterPro"/>
</dbReference>
<sequence length="974" mass="110973">MSTNKNTANKESPVSSFPVVGIGASAGGLEALEDFFRNMPSRPGAAFVVIQHLSPDYKSMMNELLARFTSMPIHLVEDGMAVEVNNVYLIPPRKNMTIYQGTLLLNDPLPGKVLNLPIDIFLRSLAKDQEKNAIAVILSGTGSDGTLGIRAIKEAGGISMAQDTRTAKFDGMPRSSISSGMVDFVLSPPRLADELVNYCRHPLTINSRKMEQISNENETELSKIISIIRETTGVDFGHYKPNTVLRRLEKRISLNRFNSISEYLNFLMYNEREIKTLFNELLIGVTRFFRDESYFETLSRTVIPRLFESIPIEKDLRVWVAGCSTGEEVYSLAILLFDHMEKSRTFRNIKIFATDIDTEALSFAGAGFYPENIVSDVPLPFLEKYFTRQNGGYLISDSIRSVIVFARQDLINDPPFTKIDFITCRNLLIYLETPAQQRVLSYFYMSLNDPGFLFLGNSESIGNLSEGFDCLDSKAKIYQYKKGFRLSSVNELLKREPIITNRGMGSLGTRSRMRQTERESLDNIFTELLSGYIPPSVLVDSRYELLHIFHNVNNYLQFPVGKASFNILKMMSKEMGAIVSSLLRRADKTKNPVVMDHITLEELSGNSLSISCRKLSVTNRPENYFLISFTEEEKLPKSDSVVVVENFNYPNHYTDQIEELEKELSLKSESLQATVEELETSNEELQSSNEELLASNEELQSTNEELQSVNEELYTVNAEHIKKIEELSEMTADLENLLKNTKIGVLFLDRDLKLRKINSIASEITHIQPSDRQRYIGHFALEQFHKGFLNLCQTVLKTLKEYEEEFYFQQKWLLLKVTPYRTNVNAVDGLIILFIDVTTRKLAEERRSLLFQTMNQGIVFQDEEGRIIDANHTAIDLLGLSLDQLKGVTSMDPAWKAIKSDGSDFPGDEHPAMKALKENRIVKDSYMGVFNPVRNARLWLKIQAIPLYRENADKPYQVYTIFEEVDEKEVKDHE</sequence>
<feature type="active site" evidence="6">
    <location>
        <position position="144"/>
    </location>
</feature>
<feature type="domain" description="CheB-type methylesterase" evidence="9">
    <location>
        <begin position="13"/>
        <end position="202"/>
    </location>
</feature>
<feature type="active site" evidence="6">
    <location>
        <position position="52"/>
    </location>
</feature>
<dbReference type="NCBIfam" id="TIGR00229">
    <property type="entry name" value="sensory_box"/>
    <property type="match status" value="1"/>
</dbReference>
<dbReference type="SMART" id="SM00091">
    <property type="entry name" value="PAS"/>
    <property type="match status" value="2"/>
</dbReference>
<dbReference type="PROSITE" id="PS50123">
    <property type="entry name" value="CHER"/>
    <property type="match status" value="1"/>
</dbReference>
<dbReference type="SUPFAM" id="SSF52738">
    <property type="entry name" value="Methylesterase CheB, C-terminal domain"/>
    <property type="match status" value="1"/>
</dbReference>
<dbReference type="Pfam" id="PF03705">
    <property type="entry name" value="CheR_N"/>
    <property type="match status" value="1"/>
</dbReference>
<dbReference type="CDD" id="cd00130">
    <property type="entry name" value="PAS"/>
    <property type="match status" value="2"/>
</dbReference>
<evidence type="ECO:0000259" key="8">
    <source>
        <dbReference type="PROSITE" id="PS50112"/>
    </source>
</evidence>
<dbReference type="InterPro" id="IPR000673">
    <property type="entry name" value="Sig_transdc_resp-reg_Me-estase"/>
</dbReference>
<dbReference type="Pfam" id="PF13188">
    <property type="entry name" value="PAS_8"/>
    <property type="match status" value="1"/>
</dbReference>
<keyword evidence="6" id="KW-0145">Chemotaxis</keyword>
<dbReference type="Gene3D" id="3.30.450.20">
    <property type="entry name" value="PAS domain"/>
    <property type="match status" value="2"/>
</dbReference>
<dbReference type="Pfam" id="PF01739">
    <property type="entry name" value="CheR"/>
    <property type="match status" value="1"/>
</dbReference>
<evidence type="ECO:0000256" key="4">
    <source>
        <dbReference type="ARBA" id="ARBA00022679"/>
    </source>
</evidence>
<feature type="active site" evidence="6">
    <location>
        <position position="25"/>
    </location>
</feature>
<dbReference type="Gene3D" id="3.40.50.180">
    <property type="entry name" value="Methylesterase CheB, C-terminal domain"/>
    <property type="match status" value="1"/>
</dbReference>
<dbReference type="PRINTS" id="PR00996">
    <property type="entry name" value="CHERMTFRASE"/>
</dbReference>
<evidence type="ECO:0000256" key="3">
    <source>
        <dbReference type="ARBA" id="ARBA00022603"/>
    </source>
</evidence>
<dbReference type="CDD" id="cd16434">
    <property type="entry name" value="CheB-CheR_fusion"/>
    <property type="match status" value="1"/>
</dbReference>
<evidence type="ECO:0000256" key="2">
    <source>
        <dbReference type="ARBA" id="ARBA00012534"/>
    </source>
</evidence>
<dbReference type="InterPro" id="IPR036804">
    <property type="entry name" value="CheR_N_sf"/>
</dbReference>
<evidence type="ECO:0000256" key="7">
    <source>
        <dbReference type="SAM" id="Coils"/>
    </source>
</evidence>
<dbReference type="Pfam" id="PF01339">
    <property type="entry name" value="CheB_methylest"/>
    <property type="match status" value="1"/>
</dbReference>
<feature type="domain" description="PAS" evidence="8">
    <location>
        <begin position="843"/>
        <end position="887"/>
    </location>
</feature>
<dbReference type="InterPro" id="IPR050903">
    <property type="entry name" value="Bact_Chemotaxis_MeTrfase"/>
</dbReference>
<dbReference type="PANTHER" id="PTHR24422">
    <property type="entry name" value="CHEMOTAXIS PROTEIN METHYLTRANSFERASE"/>
    <property type="match status" value="1"/>
</dbReference>
<dbReference type="SUPFAM" id="SSF53335">
    <property type="entry name" value="S-adenosyl-L-methionine-dependent methyltransferases"/>
    <property type="match status" value="1"/>
</dbReference>
<evidence type="ECO:0000256" key="1">
    <source>
        <dbReference type="ARBA" id="ARBA00001541"/>
    </source>
</evidence>
<name>A0A841RAA4_9SPIO</name>
<dbReference type="Pfam" id="PF13596">
    <property type="entry name" value="PAS_10"/>
    <property type="match status" value="1"/>
</dbReference>
<organism evidence="11 12">
    <name type="scientific">Spirochaeta isovalerica</name>
    <dbReference type="NCBI Taxonomy" id="150"/>
    <lineage>
        <taxon>Bacteria</taxon>
        <taxon>Pseudomonadati</taxon>
        <taxon>Spirochaetota</taxon>
        <taxon>Spirochaetia</taxon>
        <taxon>Spirochaetales</taxon>
        <taxon>Spirochaetaceae</taxon>
        <taxon>Spirochaeta</taxon>
    </lineage>
</organism>
<comment type="catalytic activity">
    <reaction evidence="1">
        <text>L-glutamyl-[protein] + S-adenosyl-L-methionine = [protein]-L-glutamate 5-O-methyl ester + S-adenosyl-L-homocysteine</text>
        <dbReference type="Rhea" id="RHEA:24452"/>
        <dbReference type="Rhea" id="RHEA-COMP:10208"/>
        <dbReference type="Rhea" id="RHEA-COMP:10311"/>
        <dbReference type="ChEBI" id="CHEBI:29973"/>
        <dbReference type="ChEBI" id="CHEBI:57856"/>
        <dbReference type="ChEBI" id="CHEBI:59789"/>
        <dbReference type="ChEBI" id="CHEBI:82795"/>
        <dbReference type="EC" id="2.1.1.80"/>
    </reaction>
</comment>
<dbReference type="EC" id="2.1.1.80" evidence="2"/>
<dbReference type="Gene3D" id="1.10.155.10">
    <property type="entry name" value="Chemotaxis receptor methyltransferase CheR, N-terminal domain"/>
    <property type="match status" value="1"/>
</dbReference>
<keyword evidence="7" id="KW-0175">Coiled coil</keyword>
<evidence type="ECO:0000259" key="9">
    <source>
        <dbReference type="PROSITE" id="PS50122"/>
    </source>
</evidence>
<keyword evidence="12" id="KW-1185">Reference proteome</keyword>
<dbReference type="InterPro" id="IPR000014">
    <property type="entry name" value="PAS"/>
</dbReference>
<dbReference type="SMART" id="SM00138">
    <property type="entry name" value="MeTrc"/>
    <property type="match status" value="1"/>
</dbReference>
<reference evidence="11 12" key="1">
    <citation type="submission" date="2020-08" db="EMBL/GenBank/DDBJ databases">
        <title>Genomic Encyclopedia of Type Strains, Phase IV (KMG-IV): sequencing the most valuable type-strain genomes for metagenomic binning, comparative biology and taxonomic classification.</title>
        <authorList>
            <person name="Goeker M."/>
        </authorList>
    </citation>
    <scope>NUCLEOTIDE SEQUENCE [LARGE SCALE GENOMIC DNA]</scope>
    <source>
        <strain evidence="11 12">DSM 2461</strain>
    </source>
</reference>
<dbReference type="InterPro" id="IPR035909">
    <property type="entry name" value="CheB_C"/>
</dbReference>
<dbReference type="InterPro" id="IPR000780">
    <property type="entry name" value="CheR_MeTrfase"/>
</dbReference>
<evidence type="ECO:0000256" key="5">
    <source>
        <dbReference type="ARBA" id="ARBA00022691"/>
    </source>
</evidence>
<evidence type="ECO:0000256" key="6">
    <source>
        <dbReference type="PROSITE-ProRule" id="PRU00050"/>
    </source>
</evidence>
<protein>
    <recommendedName>
        <fullName evidence="2">protein-glutamate O-methyltransferase</fullName>
        <ecNumber evidence="2">2.1.1.80</ecNumber>
    </recommendedName>
</protein>
<dbReference type="GO" id="GO:0008984">
    <property type="term" value="F:protein-glutamate methylesterase activity"/>
    <property type="evidence" value="ECO:0007669"/>
    <property type="project" value="InterPro"/>
</dbReference>
<dbReference type="EMBL" id="JACHGJ010000002">
    <property type="protein sequence ID" value="MBB6480177.1"/>
    <property type="molecule type" value="Genomic_DNA"/>
</dbReference>
<evidence type="ECO:0000313" key="11">
    <source>
        <dbReference type="EMBL" id="MBB6480177.1"/>
    </source>
</evidence>
<keyword evidence="3 11" id="KW-0489">Methyltransferase</keyword>
<keyword evidence="4 11" id="KW-0808">Transferase</keyword>
<dbReference type="RefSeq" id="WP_184746066.1">
    <property type="nucleotide sequence ID" value="NZ_JACHGJ010000002.1"/>
</dbReference>
<dbReference type="InterPro" id="IPR029063">
    <property type="entry name" value="SAM-dependent_MTases_sf"/>
</dbReference>